<dbReference type="Gene3D" id="1.10.10.60">
    <property type="entry name" value="Homeodomain-like"/>
    <property type="match status" value="2"/>
</dbReference>
<name>A0A4Y8PSK5_9BACL</name>
<accession>A0A4Y8PSK5</accession>
<dbReference type="InterPro" id="IPR014710">
    <property type="entry name" value="RmlC-like_jellyroll"/>
</dbReference>
<evidence type="ECO:0000256" key="2">
    <source>
        <dbReference type="ARBA" id="ARBA00023125"/>
    </source>
</evidence>
<keyword evidence="3" id="KW-0804">Transcription</keyword>
<sequence length="300" mass="35126">MAFVDLVDFDCRRPRMHAPYPNHEHAITLYHNRTLEPQPFDFHLHQDLYEIYFFLSGDVHYFIEKQVYPLQHGDLLVMNSNELHRPNFRTPRQRYEVLVIHFDPRQAARFSSPHFDLLHCFTQRPPGENNRLRLNPHQIEDILRLYERMKACAQPDAAPGADILYVTAFIELLVFINQAFSRQDEPQKNAHIPEKLSALLAYIDGHLDQDLSLETLESTFFMNRSYLCRLFKKHTGSTIHEHILFKRIARAKSLLREGSTVTDACQLSGFNDYSNFIRTFKKAVGLPPRQYQALNGSTRS</sequence>
<dbReference type="AlphaFoldDB" id="A0A4Y8PSK5"/>
<dbReference type="PANTHER" id="PTHR43280">
    <property type="entry name" value="ARAC-FAMILY TRANSCRIPTIONAL REGULATOR"/>
    <property type="match status" value="1"/>
</dbReference>
<gene>
    <name evidence="5" type="ORF">B5M42_22160</name>
</gene>
<dbReference type="SMART" id="SM00342">
    <property type="entry name" value="HTH_ARAC"/>
    <property type="match status" value="1"/>
</dbReference>
<dbReference type="InterPro" id="IPR003313">
    <property type="entry name" value="AraC-bd"/>
</dbReference>
<dbReference type="GO" id="GO:0043565">
    <property type="term" value="F:sequence-specific DNA binding"/>
    <property type="evidence" value="ECO:0007669"/>
    <property type="project" value="InterPro"/>
</dbReference>
<evidence type="ECO:0000313" key="5">
    <source>
        <dbReference type="EMBL" id="TFE83784.1"/>
    </source>
</evidence>
<keyword evidence="6" id="KW-1185">Reference proteome</keyword>
<proteinExistence type="predicted"/>
<dbReference type="OrthoDB" id="9774814at2"/>
<dbReference type="SUPFAM" id="SSF51215">
    <property type="entry name" value="Regulatory protein AraC"/>
    <property type="match status" value="1"/>
</dbReference>
<dbReference type="Pfam" id="PF02311">
    <property type="entry name" value="AraC_binding"/>
    <property type="match status" value="1"/>
</dbReference>
<dbReference type="GO" id="GO:0003700">
    <property type="term" value="F:DNA-binding transcription factor activity"/>
    <property type="evidence" value="ECO:0007669"/>
    <property type="project" value="InterPro"/>
</dbReference>
<dbReference type="Proteomes" id="UP000298246">
    <property type="component" value="Unassembled WGS sequence"/>
</dbReference>
<dbReference type="Gene3D" id="2.60.120.10">
    <property type="entry name" value="Jelly Rolls"/>
    <property type="match status" value="1"/>
</dbReference>
<evidence type="ECO:0000256" key="1">
    <source>
        <dbReference type="ARBA" id="ARBA00023015"/>
    </source>
</evidence>
<dbReference type="PANTHER" id="PTHR43280:SF34">
    <property type="entry name" value="ARAC-FAMILY TRANSCRIPTIONAL REGULATOR"/>
    <property type="match status" value="1"/>
</dbReference>
<feature type="domain" description="HTH araC/xylS-type" evidence="4">
    <location>
        <begin position="197"/>
        <end position="294"/>
    </location>
</feature>
<dbReference type="Pfam" id="PF12833">
    <property type="entry name" value="HTH_18"/>
    <property type="match status" value="1"/>
</dbReference>
<evidence type="ECO:0000313" key="6">
    <source>
        <dbReference type="Proteomes" id="UP000298246"/>
    </source>
</evidence>
<comment type="caution">
    <text evidence="5">The sequence shown here is derived from an EMBL/GenBank/DDBJ whole genome shotgun (WGS) entry which is preliminary data.</text>
</comment>
<dbReference type="InterPro" id="IPR018062">
    <property type="entry name" value="HTH_AraC-typ_CS"/>
</dbReference>
<evidence type="ECO:0000259" key="4">
    <source>
        <dbReference type="PROSITE" id="PS01124"/>
    </source>
</evidence>
<dbReference type="EMBL" id="MYFO01000043">
    <property type="protein sequence ID" value="TFE83784.1"/>
    <property type="molecule type" value="Genomic_DNA"/>
</dbReference>
<reference evidence="5 6" key="1">
    <citation type="submission" date="2017-03" db="EMBL/GenBank/DDBJ databases">
        <title>Isolation of Levoglucosan Utilizing Bacteria.</title>
        <authorList>
            <person name="Arya A.S."/>
        </authorList>
    </citation>
    <scope>NUCLEOTIDE SEQUENCE [LARGE SCALE GENOMIC DNA]</scope>
    <source>
        <strain evidence="5 6">MEC069</strain>
    </source>
</reference>
<dbReference type="SUPFAM" id="SSF46689">
    <property type="entry name" value="Homeodomain-like"/>
    <property type="match status" value="2"/>
</dbReference>
<keyword evidence="1" id="KW-0805">Transcription regulation</keyword>
<dbReference type="PROSITE" id="PS00041">
    <property type="entry name" value="HTH_ARAC_FAMILY_1"/>
    <property type="match status" value="1"/>
</dbReference>
<keyword evidence="2" id="KW-0238">DNA-binding</keyword>
<protein>
    <recommendedName>
        <fullName evidence="4">HTH araC/xylS-type domain-containing protein</fullName>
    </recommendedName>
</protein>
<dbReference type="PROSITE" id="PS01124">
    <property type="entry name" value="HTH_ARAC_FAMILY_2"/>
    <property type="match status" value="1"/>
</dbReference>
<dbReference type="InterPro" id="IPR018060">
    <property type="entry name" value="HTH_AraC"/>
</dbReference>
<evidence type="ECO:0000256" key="3">
    <source>
        <dbReference type="ARBA" id="ARBA00023163"/>
    </source>
</evidence>
<dbReference type="InterPro" id="IPR009057">
    <property type="entry name" value="Homeodomain-like_sf"/>
</dbReference>
<dbReference type="InterPro" id="IPR037923">
    <property type="entry name" value="HTH-like"/>
</dbReference>
<organism evidence="5 6">
    <name type="scientific">Paenibacillus athensensis</name>
    <dbReference type="NCBI Taxonomy" id="1967502"/>
    <lineage>
        <taxon>Bacteria</taxon>
        <taxon>Bacillati</taxon>
        <taxon>Bacillota</taxon>
        <taxon>Bacilli</taxon>
        <taxon>Bacillales</taxon>
        <taxon>Paenibacillaceae</taxon>
        <taxon>Paenibacillus</taxon>
    </lineage>
</organism>